<feature type="transmembrane region" description="Helical" evidence="6">
    <location>
        <begin position="222"/>
        <end position="244"/>
    </location>
</feature>
<evidence type="ECO:0000256" key="3">
    <source>
        <dbReference type="ARBA" id="ARBA00022692"/>
    </source>
</evidence>
<dbReference type="InterPro" id="IPR036259">
    <property type="entry name" value="MFS_trans_sf"/>
</dbReference>
<dbReference type="PANTHER" id="PTHR42718:SF49">
    <property type="entry name" value="EXPORT PROTEIN"/>
    <property type="match status" value="1"/>
</dbReference>
<keyword evidence="9" id="KW-1185">Reference proteome</keyword>
<dbReference type="InterPro" id="IPR011701">
    <property type="entry name" value="MFS"/>
</dbReference>
<dbReference type="PRINTS" id="PR01035">
    <property type="entry name" value="TCRTETA"/>
</dbReference>
<evidence type="ECO:0000256" key="5">
    <source>
        <dbReference type="ARBA" id="ARBA00023136"/>
    </source>
</evidence>
<evidence type="ECO:0000259" key="7">
    <source>
        <dbReference type="PROSITE" id="PS50850"/>
    </source>
</evidence>
<organism evidence="8 9">
    <name type="scientific">Actinomadura fibrosa</name>
    <dbReference type="NCBI Taxonomy" id="111802"/>
    <lineage>
        <taxon>Bacteria</taxon>
        <taxon>Bacillati</taxon>
        <taxon>Actinomycetota</taxon>
        <taxon>Actinomycetes</taxon>
        <taxon>Streptosporangiales</taxon>
        <taxon>Thermomonosporaceae</taxon>
        <taxon>Actinomadura</taxon>
    </lineage>
</organism>
<gene>
    <name evidence="8" type="ORF">ACFQZM_02745</name>
</gene>
<dbReference type="SUPFAM" id="SSF103473">
    <property type="entry name" value="MFS general substrate transporter"/>
    <property type="match status" value="2"/>
</dbReference>
<dbReference type="Proteomes" id="UP001597063">
    <property type="component" value="Unassembled WGS sequence"/>
</dbReference>
<feature type="transmembrane region" description="Helical" evidence="6">
    <location>
        <begin position="297"/>
        <end position="316"/>
    </location>
</feature>
<protein>
    <submittedName>
        <fullName evidence="8">MFS transporter</fullName>
    </submittedName>
</protein>
<comment type="subcellular location">
    <subcellularLocation>
        <location evidence="1">Cell membrane</location>
        <topology evidence="1">Multi-pass membrane protein</topology>
    </subcellularLocation>
</comment>
<dbReference type="Gene3D" id="1.20.1250.20">
    <property type="entry name" value="MFS general substrate transporter like domains"/>
    <property type="match status" value="1"/>
</dbReference>
<keyword evidence="3 6" id="KW-0812">Transmembrane</keyword>
<sequence length="460" mass="45541">MPAGRRPAVTVALASTAGYLLVLDLVGVNVALPDLQRRLHAGLAEVQWTVDAYALALAALLLPAGALADRLGRRRLFLIGLSVFTAASLGCACAPSALALVLCRAVQGCGAAVLYGTAAPLIAAAFPAGPSRNRALGVFAAASGGAIATGPLAGGGLTELFGWRAVFVLNVPVGVLALAVAAGALRESRDPRPRPLDPVAAASLASALGGAMWVLIEGPRLGWTAPGVIGGGAVAVVAAVFLVVRRVPDPMIDLSLLRNRLYAANASAALASHAAGAGALGYFSLYVQGPMGTRPAVAGLWFLTYSVPALAAPLLLGRVAHRLPAAWLVAAGPLLTVVSTLLLAASYGTGLWPAMVPGFAVGGLAGVGNLVSSQVGLAAAPPERAGVAAGITNTAKQLGIAVGVAVLGVPYRLDGLGAMLVTAALIALVGALPAVSLVVRGRLPAAVVGQGAERVGDAGA</sequence>
<feature type="transmembrane region" description="Helical" evidence="6">
    <location>
        <begin position="105"/>
        <end position="128"/>
    </location>
</feature>
<dbReference type="RefSeq" id="WP_131757230.1">
    <property type="nucleotide sequence ID" value="NZ_CAACUY010000027.1"/>
</dbReference>
<feature type="transmembrane region" description="Helical" evidence="6">
    <location>
        <begin position="52"/>
        <end position="69"/>
    </location>
</feature>
<evidence type="ECO:0000256" key="1">
    <source>
        <dbReference type="ARBA" id="ARBA00004651"/>
    </source>
</evidence>
<dbReference type="PROSITE" id="PS00216">
    <property type="entry name" value="SUGAR_TRANSPORT_1"/>
    <property type="match status" value="1"/>
</dbReference>
<feature type="transmembrane region" description="Helical" evidence="6">
    <location>
        <begin position="161"/>
        <end position="184"/>
    </location>
</feature>
<dbReference type="InterPro" id="IPR005829">
    <property type="entry name" value="Sugar_transporter_CS"/>
</dbReference>
<comment type="similarity">
    <text evidence="2">Belongs to the major facilitator superfamily. TCR/Tet family.</text>
</comment>
<dbReference type="EMBL" id="JBHTGP010000002">
    <property type="protein sequence ID" value="MFD0683403.1"/>
    <property type="molecule type" value="Genomic_DNA"/>
</dbReference>
<dbReference type="InterPro" id="IPR020846">
    <property type="entry name" value="MFS_dom"/>
</dbReference>
<evidence type="ECO:0000313" key="9">
    <source>
        <dbReference type="Proteomes" id="UP001597063"/>
    </source>
</evidence>
<accession>A0ABW2XAB7</accession>
<comment type="caution">
    <text evidence="8">The sequence shown here is derived from an EMBL/GenBank/DDBJ whole genome shotgun (WGS) entry which is preliminary data.</text>
</comment>
<feature type="transmembrane region" description="Helical" evidence="6">
    <location>
        <begin position="325"/>
        <end position="347"/>
    </location>
</feature>
<dbReference type="CDD" id="cd17321">
    <property type="entry name" value="MFS_MMR_MDR_like"/>
    <property type="match status" value="1"/>
</dbReference>
<feature type="domain" description="Major facilitator superfamily (MFS) profile" evidence="7">
    <location>
        <begin position="10"/>
        <end position="442"/>
    </location>
</feature>
<dbReference type="Pfam" id="PF07690">
    <property type="entry name" value="MFS_1"/>
    <property type="match status" value="1"/>
</dbReference>
<dbReference type="Gene3D" id="1.20.1720.10">
    <property type="entry name" value="Multidrug resistance protein D"/>
    <property type="match status" value="1"/>
</dbReference>
<feature type="transmembrane region" description="Helical" evidence="6">
    <location>
        <begin position="416"/>
        <end position="439"/>
    </location>
</feature>
<dbReference type="PROSITE" id="PS50850">
    <property type="entry name" value="MFS"/>
    <property type="match status" value="1"/>
</dbReference>
<evidence type="ECO:0000256" key="6">
    <source>
        <dbReference type="SAM" id="Phobius"/>
    </source>
</evidence>
<evidence type="ECO:0000256" key="4">
    <source>
        <dbReference type="ARBA" id="ARBA00022989"/>
    </source>
</evidence>
<feature type="transmembrane region" description="Helical" evidence="6">
    <location>
        <begin position="76"/>
        <end position="99"/>
    </location>
</feature>
<dbReference type="InterPro" id="IPR001958">
    <property type="entry name" value="Tet-R_TetA/multi-R_MdtG-like"/>
</dbReference>
<proteinExistence type="inferred from homology"/>
<feature type="transmembrane region" description="Helical" evidence="6">
    <location>
        <begin position="12"/>
        <end position="32"/>
    </location>
</feature>
<keyword evidence="5 6" id="KW-0472">Membrane</keyword>
<feature type="transmembrane region" description="Helical" evidence="6">
    <location>
        <begin position="196"/>
        <end position="216"/>
    </location>
</feature>
<feature type="transmembrane region" description="Helical" evidence="6">
    <location>
        <begin position="135"/>
        <end position="155"/>
    </location>
</feature>
<name>A0ABW2XAB7_9ACTN</name>
<reference evidence="9" key="1">
    <citation type="journal article" date="2019" name="Int. J. Syst. Evol. Microbiol.">
        <title>The Global Catalogue of Microorganisms (GCM) 10K type strain sequencing project: providing services to taxonomists for standard genome sequencing and annotation.</title>
        <authorList>
            <consortium name="The Broad Institute Genomics Platform"/>
            <consortium name="The Broad Institute Genome Sequencing Center for Infectious Disease"/>
            <person name="Wu L."/>
            <person name="Ma J."/>
        </authorList>
    </citation>
    <scope>NUCLEOTIDE SEQUENCE [LARGE SCALE GENOMIC DNA]</scope>
    <source>
        <strain evidence="9">JCM 9371</strain>
    </source>
</reference>
<evidence type="ECO:0000256" key="2">
    <source>
        <dbReference type="ARBA" id="ARBA00007520"/>
    </source>
</evidence>
<evidence type="ECO:0000313" key="8">
    <source>
        <dbReference type="EMBL" id="MFD0683403.1"/>
    </source>
</evidence>
<dbReference type="PANTHER" id="PTHR42718">
    <property type="entry name" value="MAJOR FACILITATOR SUPERFAMILY MULTIDRUG TRANSPORTER MFSC"/>
    <property type="match status" value="1"/>
</dbReference>
<feature type="transmembrane region" description="Helical" evidence="6">
    <location>
        <begin position="264"/>
        <end position="285"/>
    </location>
</feature>
<keyword evidence="4 6" id="KW-1133">Transmembrane helix</keyword>